<dbReference type="Pfam" id="PF13976">
    <property type="entry name" value="gag_pre-integrs"/>
    <property type="match status" value="1"/>
</dbReference>
<dbReference type="InterPro" id="IPR025724">
    <property type="entry name" value="GAG-pre-integrase_dom"/>
</dbReference>
<gene>
    <name evidence="3" type="ORF">Tco_1078893</name>
</gene>
<evidence type="ECO:0000259" key="2">
    <source>
        <dbReference type="PROSITE" id="PS50994"/>
    </source>
</evidence>
<dbReference type="InterPro" id="IPR054722">
    <property type="entry name" value="PolX-like_BBD"/>
</dbReference>
<feature type="region of interest" description="Disordered" evidence="1">
    <location>
        <begin position="886"/>
        <end position="919"/>
    </location>
</feature>
<feature type="region of interest" description="Disordered" evidence="1">
    <location>
        <begin position="18"/>
        <end position="81"/>
    </location>
</feature>
<dbReference type="InterPro" id="IPR057670">
    <property type="entry name" value="SH3_retrovirus"/>
</dbReference>
<dbReference type="PANTHER" id="PTHR37984">
    <property type="entry name" value="PROTEIN CBG26694"/>
    <property type="match status" value="1"/>
</dbReference>
<name>A0ABQ5HQA4_9ASTR</name>
<protein>
    <submittedName>
        <fullName evidence="3">Reverse transcriptase domain-containing protein</fullName>
    </submittedName>
</protein>
<evidence type="ECO:0000256" key="1">
    <source>
        <dbReference type="SAM" id="MobiDB-lite"/>
    </source>
</evidence>
<organism evidence="3 4">
    <name type="scientific">Tanacetum coccineum</name>
    <dbReference type="NCBI Taxonomy" id="301880"/>
    <lineage>
        <taxon>Eukaryota</taxon>
        <taxon>Viridiplantae</taxon>
        <taxon>Streptophyta</taxon>
        <taxon>Embryophyta</taxon>
        <taxon>Tracheophyta</taxon>
        <taxon>Spermatophyta</taxon>
        <taxon>Magnoliopsida</taxon>
        <taxon>eudicotyledons</taxon>
        <taxon>Gunneridae</taxon>
        <taxon>Pentapetalae</taxon>
        <taxon>asterids</taxon>
        <taxon>campanulids</taxon>
        <taxon>Asterales</taxon>
        <taxon>Asteraceae</taxon>
        <taxon>Asteroideae</taxon>
        <taxon>Anthemideae</taxon>
        <taxon>Anthemidinae</taxon>
        <taxon>Tanacetum</taxon>
    </lineage>
</organism>
<proteinExistence type="predicted"/>
<dbReference type="EMBL" id="BQNB010019886">
    <property type="protein sequence ID" value="GJT90048.1"/>
    <property type="molecule type" value="Genomic_DNA"/>
</dbReference>
<keyword evidence="3" id="KW-0548">Nucleotidyltransferase</keyword>
<dbReference type="Pfam" id="PF22936">
    <property type="entry name" value="Pol_BBD"/>
    <property type="match status" value="1"/>
</dbReference>
<feature type="domain" description="Integrase catalytic" evidence="2">
    <location>
        <begin position="620"/>
        <end position="795"/>
    </location>
</feature>
<dbReference type="Proteomes" id="UP001151760">
    <property type="component" value="Unassembled WGS sequence"/>
</dbReference>
<reference evidence="3" key="2">
    <citation type="submission" date="2022-01" db="EMBL/GenBank/DDBJ databases">
        <authorList>
            <person name="Yamashiro T."/>
            <person name="Shiraishi A."/>
            <person name="Satake H."/>
            <person name="Nakayama K."/>
        </authorList>
    </citation>
    <scope>NUCLEOTIDE SEQUENCE</scope>
</reference>
<keyword evidence="3" id="KW-0808">Transferase</keyword>
<feature type="compositionally biased region" description="Polar residues" evidence="1">
    <location>
        <begin position="18"/>
        <end position="49"/>
    </location>
</feature>
<dbReference type="PROSITE" id="PS50994">
    <property type="entry name" value="INTEGRASE"/>
    <property type="match status" value="2"/>
</dbReference>
<feature type="domain" description="Integrase catalytic" evidence="2">
    <location>
        <begin position="501"/>
        <end position="623"/>
    </location>
</feature>
<dbReference type="SUPFAM" id="SSF53098">
    <property type="entry name" value="Ribonuclease H-like"/>
    <property type="match status" value="2"/>
</dbReference>
<dbReference type="Pfam" id="PF25597">
    <property type="entry name" value="SH3_retrovirus"/>
    <property type="match status" value="1"/>
</dbReference>
<dbReference type="Pfam" id="PF00665">
    <property type="entry name" value="rve"/>
    <property type="match status" value="1"/>
</dbReference>
<reference evidence="3" key="1">
    <citation type="journal article" date="2022" name="Int. J. Mol. Sci.">
        <title>Draft Genome of Tanacetum Coccineum: Genomic Comparison of Closely Related Tanacetum-Family Plants.</title>
        <authorList>
            <person name="Yamashiro T."/>
            <person name="Shiraishi A."/>
            <person name="Nakayama K."/>
            <person name="Satake H."/>
        </authorList>
    </citation>
    <scope>NUCLEOTIDE SEQUENCE</scope>
</reference>
<dbReference type="Pfam" id="PF17921">
    <property type="entry name" value="Integrase_H2C2"/>
    <property type="match status" value="1"/>
</dbReference>
<evidence type="ECO:0000313" key="3">
    <source>
        <dbReference type="EMBL" id="GJT90048.1"/>
    </source>
</evidence>
<dbReference type="InterPro" id="IPR050951">
    <property type="entry name" value="Retrovirus_Pol_polyprotein"/>
</dbReference>
<dbReference type="InterPro" id="IPR012337">
    <property type="entry name" value="RNaseH-like_sf"/>
</dbReference>
<dbReference type="PANTHER" id="PTHR37984:SF5">
    <property type="entry name" value="PROTEIN NYNRIN-LIKE"/>
    <property type="match status" value="1"/>
</dbReference>
<evidence type="ECO:0000313" key="4">
    <source>
        <dbReference type="Proteomes" id="UP001151760"/>
    </source>
</evidence>
<dbReference type="GO" id="GO:0003964">
    <property type="term" value="F:RNA-directed DNA polymerase activity"/>
    <property type="evidence" value="ECO:0007669"/>
    <property type="project" value="UniProtKB-KW"/>
</dbReference>
<keyword evidence="4" id="KW-1185">Reference proteome</keyword>
<dbReference type="Gene3D" id="3.30.420.10">
    <property type="entry name" value="Ribonuclease H-like superfamily/Ribonuclease H"/>
    <property type="match status" value="2"/>
</dbReference>
<dbReference type="Gene3D" id="1.10.340.70">
    <property type="match status" value="1"/>
</dbReference>
<dbReference type="InterPro" id="IPR036397">
    <property type="entry name" value="RNaseH_sf"/>
</dbReference>
<keyword evidence="3" id="KW-0695">RNA-directed DNA polymerase</keyword>
<dbReference type="InterPro" id="IPR001584">
    <property type="entry name" value="Integrase_cat-core"/>
</dbReference>
<accession>A0ABQ5HQA4</accession>
<sequence>MNKDKKVRFVKPVTSSSNITKQTDSLRTIDSNKPLLTSTGVNTTTSASRSKPLGNTKKNRISRPPCSNLNNKVEEHPRKVKSSLNKTNYVSKPINNAHVKHSMRNAMFESICAICRTFTIVGNKCHLTRFTFTKVVPAKETTNKSVLTPTQGIIVVQIVLWYLDSGCSKHMTENRSQLINFVSKFLGTVRFGNDRIAKTMGYEDYQMGNVTISRVYYVEGLGHNLFSVGQFCDSDLEVAFRKHTCFICDLNGVDLLKGSRGSNLYTLSMDNLLLSSPICLLSKASKTKSWLWHRRLSHLNFDYITSLAKQGLVRGLPEIKYQKDHLCSACVTTCIIQIESLGDYDCEICYHPGKGNVVADALSRKKRLKPLRVRSLGMMIFSPLPSQILKAQTEAVKEENVKNENLYGMIKKKFQKRPDGTLCFEGRSWIPLYESVRDLIIHESHKSKYFIHSGSDKMYHDLKELYWWPNMKADIATYISKCLTCSKVKAECQKPSGLLQQLKIPVWKWERITMDFVIKLPKTPSGYDAIWVIVDRLTKSANFIPIKEKYSMDKLTKLYIKEIVSKYGVPISIISDRDSKFSSNFWKSLQKAFGTQLDMSTAYHPQTDGQSERTIQTLEDMLRACIIDFGKSWDNHLPSLRPMRIQSINGRKYILVIVDDYSWFTWVKSLRSKDEVPEFVIKFLKMIQVRLNATVRNIRTDNGNEFVNRTLKAYYEEVGILHQTSVARTPQQNGVVERRNCTLMEAARTMLIFSKAPLFLWAEAVAIAYLGKLKPKVDIGIFVGYAPAKKAFRIYNKMTRMIIETIHVDFDDLTTMASEHFSSGPGPKLMTFGTISSGLVQNIPSSTPYVPPTKNDWEILFQSMFDEYLNPPPCVDPQVPAVIAPEPAISTGTPSSTTIDQDAPSTSTSKTNQETPSPVIPLGVEEAEHDIEVAHMDNNPYADFPIPKPSYKESYTQVVNPNNVHSINQPPKHINKWTKDHPIDNVIDDPSRPVSTRLNYKM</sequence>
<dbReference type="InterPro" id="IPR041588">
    <property type="entry name" value="Integrase_H2C2"/>
</dbReference>
<feature type="compositionally biased region" description="Polar residues" evidence="1">
    <location>
        <begin position="890"/>
        <end position="916"/>
    </location>
</feature>
<comment type="caution">
    <text evidence="3">The sequence shown here is derived from an EMBL/GenBank/DDBJ whole genome shotgun (WGS) entry which is preliminary data.</text>
</comment>